<proteinExistence type="predicted"/>
<organism evidence="2 3">
    <name type="scientific">Herbaspirillum robiniae</name>
    <dbReference type="NCBI Taxonomy" id="2014887"/>
    <lineage>
        <taxon>Bacteria</taxon>
        <taxon>Pseudomonadati</taxon>
        <taxon>Pseudomonadota</taxon>
        <taxon>Betaproteobacteria</taxon>
        <taxon>Burkholderiales</taxon>
        <taxon>Oxalobacteraceae</taxon>
        <taxon>Herbaspirillum</taxon>
    </lineage>
</organism>
<feature type="compositionally biased region" description="Gly residues" evidence="1">
    <location>
        <begin position="161"/>
        <end position="170"/>
    </location>
</feature>
<gene>
    <name evidence="2" type="ORF">CEJ42_20400</name>
</gene>
<dbReference type="AlphaFoldDB" id="A0A246WN44"/>
<dbReference type="EMBL" id="NJGU01000011">
    <property type="protein sequence ID" value="OWY27406.1"/>
    <property type="molecule type" value="Genomic_DNA"/>
</dbReference>
<evidence type="ECO:0000313" key="2">
    <source>
        <dbReference type="EMBL" id="OWY27406.1"/>
    </source>
</evidence>
<dbReference type="Proteomes" id="UP000197596">
    <property type="component" value="Unassembled WGS sequence"/>
</dbReference>
<name>A0A246WN44_9BURK</name>
<sequence>MKLSLPALPSFPPLSALHKALCVAGFGMALAVCLPAAATPLVDLIATDILPMSEQLEKDLQLTPNQQILWRQTEQKTRAILAQRQQRRARLQEQTEQLLRTPGGEFRDLAHGYDEDGAAAEQEARQLREAWFSMADALDDHQRKLAQDYIADRMQRAADGPGAGGGAGGHGSRRGSAPSGSMGGGMGGMSGMGGMGSGRSSSGSFGTDTGF</sequence>
<reference evidence="2 3" key="1">
    <citation type="submission" date="2017-06" db="EMBL/GenBank/DDBJ databases">
        <title>Herbaspirillum phytohormonus sp. nov., isolated from the root nodule of Robinia pseudoacacia in lead-zinc mine.</title>
        <authorList>
            <person name="Fan M."/>
            <person name="Lin Y."/>
        </authorList>
    </citation>
    <scope>NUCLEOTIDE SEQUENCE [LARGE SCALE GENOMIC DNA]</scope>
    <source>
        <strain evidence="2 3">HZ10</strain>
    </source>
</reference>
<evidence type="ECO:0000313" key="3">
    <source>
        <dbReference type="Proteomes" id="UP000197596"/>
    </source>
</evidence>
<feature type="region of interest" description="Disordered" evidence="1">
    <location>
        <begin position="156"/>
        <end position="211"/>
    </location>
</feature>
<evidence type="ECO:0008006" key="4">
    <source>
        <dbReference type="Google" id="ProtNLM"/>
    </source>
</evidence>
<protein>
    <recommendedName>
        <fullName evidence="4">LTXXQ motif family protein</fullName>
    </recommendedName>
</protein>
<evidence type="ECO:0000256" key="1">
    <source>
        <dbReference type="SAM" id="MobiDB-lite"/>
    </source>
</evidence>
<accession>A0A246WN44</accession>
<comment type="caution">
    <text evidence="2">The sequence shown here is derived from an EMBL/GenBank/DDBJ whole genome shotgun (WGS) entry which is preliminary data.</text>
</comment>
<feature type="compositionally biased region" description="Gly residues" evidence="1">
    <location>
        <begin position="181"/>
        <end position="197"/>
    </location>
</feature>